<sequence length="50" mass="5595">MTITASADQSAFMQCKEILERVKGIRLGSKVIDPKEDSINQRGLIDKMLD</sequence>
<evidence type="ECO:0000313" key="2">
    <source>
        <dbReference type="Proteomes" id="UP000182373"/>
    </source>
</evidence>
<dbReference type="RefSeq" id="WP_157692522.1">
    <property type="nucleotide sequence ID" value="NZ_CP018191.1"/>
</dbReference>
<reference evidence="2" key="1">
    <citation type="submission" date="2016-11" db="EMBL/GenBank/DDBJ databases">
        <title>Comparative genomic and phenotypic analysis of Granulibacter bethesdensis clinical isolates from patients with chronic granulomatous disease.</title>
        <authorList>
            <person name="Zarember K.A."/>
            <person name="Porcella S.F."/>
            <person name="Chu J."/>
            <person name="Ding L."/>
            <person name="Dahlstrom E."/>
            <person name="Barbian K."/>
            <person name="Martens C."/>
            <person name="Sykora L."/>
            <person name="Kramer S."/>
            <person name="Pettinato A.M."/>
            <person name="Hong H."/>
            <person name="Wald G."/>
            <person name="Berg L.J."/>
            <person name="Rogge L.S."/>
            <person name="Greenberg D.E."/>
            <person name="Falcone E.L."/>
            <person name="Neves J.F."/>
            <person name="Simoes M.J."/>
            <person name="Casal M."/>
            <person name="Rodriguez-Lopez F.C."/>
            <person name="Zelazny A."/>
            <person name="Gallin J.I."/>
            <person name="Holland S.M."/>
        </authorList>
    </citation>
    <scope>NUCLEOTIDE SEQUENCE [LARGE SCALE GENOMIC DNA]</scope>
    <source>
        <strain evidence="2">NIH9.1</strain>
    </source>
</reference>
<protein>
    <submittedName>
        <fullName evidence="1">Uncharacterized protein</fullName>
    </submittedName>
</protein>
<proteinExistence type="predicted"/>
<accession>A0AAC9K9P8</accession>
<dbReference type="EMBL" id="CP018191">
    <property type="protein sequence ID" value="APH53619.1"/>
    <property type="molecule type" value="Genomic_DNA"/>
</dbReference>
<name>A0AAC9K9P8_9PROT</name>
<dbReference type="AlphaFoldDB" id="A0AAC9K9P8"/>
<organism evidence="1 2">
    <name type="scientific">Granulibacter bethesdensis</name>
    <dbReference type="NCBI Taxonomy" id="364410"/>
    <lineage>
        <taxon>Bacteria</taxon>
        <taxon>Pseudomonadati</taxon>
        <taxon>Pseudomonadota</taxon>
        <taxon>Alphaproteobacteria</taxon>
        <taxon>Acetobacterales</taxon>
        <taxon>Acetobacteraceae</taxon>
        <taxon>Granulibacter</taxon>
    </lineage>
</organism>
<gene>
    <name evidence="1" type="ORF">GbCGDNIH9_8414</name>
</gene>
<evidence type="ECO:0000313" key="1">
    <source>
        <dbReference type="EMBL" id="APH53619.1"/>
    </source>
</evidence>
<dbReference type="Proteomes" id="UP000182373">
    <property type="component" value="Chromosome"/>
</dbReference>